<name>A0A444WZH9_ARAHY</name>
<proteinExistence type="predicted"/>
<accession>A0A444WZH9</accession>
<feature type="compositionally biased region" description="Acidic residues" evidence="1">
    <location>
        <begin position="490"/>
        <end position="502"/>
    </location>
</feature>
<evidence type="ECO:0008006" key="4">
    <source>
        <dbReference type="Google" id="ProtNLM"/>
    </source>
</evidence>
<sequence>MGDDPGRLYRLDGVAHIAGVINDEETFAECPEGADEETVRRYARAYIMMLLGTQLFVDKSGNRIHIRWPAGYDAFSWPLASRWSGYNPGISEKGPRVQMARLRIDLLQARDVVHPEVLEPRHTMLWWCVTSLIYFAVVEWHQVDRVLPQFGGVQPPPHPALNIDFLMSKDGRGGDRWFLSYLQHWHLHWEKRADHMLRFDVVADPGPSHEFLTWWHQHGKRFLSPEMYLGDPRGIPIPVEATQRGAGRVSDMDRVDDVSDRRRVERRARVGTRRSQREWRWLDQAMEEGDEAGRGGGRRRGRGGKRRGAAPRQDMPDRVDHADGGGAAVGGVRPAHGGLGGEWYGSDVGDPSSHVDNGLGKGPLGDYFIGVPADDQAHQETTPWVIPGSMFSEFLAGDGIHADFGGSHFLDEITTIMQEDEAACRRGQTSGTQTALDVDLNEPPSVGPVQHFALGGTPASARTSASHSVAGLSSSRPIHVQSRAPAQPPLEDEEDEIEDEEPLIWRGHRARVPRRCGTGSHLFR</sequence>
<comment type="caution">
    <text evidence="2">The sequence shown here is derived from an EMBL/GenBank/DDBJ whole genome shotgun (WGS) entry which is preliminary data.</text>
</comment>
<dbReference type="Proteomes" id="UP000289738">
    <property type="component" value="Chromosome B10"/>
</dbReference>
<evidence type="ECO:0000256" key="1">
    <source>
        <dbReference type="SAM" id="MobiDB-lite"/>
    </source>
</evidence>
<reference evidence="2 3" key="1">
    <citation type="submission" date="2019-01" db="EMBL/GenBank/DDBJ databases">
        <title>Sequencing of cultivated peanut Arachis hypogaea provides insights into genome evolution and oil improvement.</title>
        <authorList>
            <person name="Chen X."/>
        </authorList>
    </citation>
    <scope>NUCLEOTIDE SEQUENCE [LARGE SCALE GENOMIC DNA]</scope>
    <source>
        <strain evidence="3">cv. Fuhuasheng</strain>
        <tissue evidence="2">Leaves</tissue>
    </source>
</reference>
<feature type="compositionally biased region" description="Basic residues" evidence="1">
    <location>
        <begin position="296"/>
        <end position="309"/>
    </location>
</feature>
<protein>
    <recommendedName>
        <fullName evidence="4">Aminotransferase-like plant mobile domain-containing protein</fullName>
    </recommendedName>
</protein>
<feature type="compositionally biased region" description="Basic and acidic residues" evidence="1">
    <location>
        <begin position="314"/>
        <end position="323"/>
    </location>
</feature>
<feature type="region of interest" description="Disordered" evidence="1">
    <location>
        <begin position="456"/>
        <end position="502"/>
    </location>
</feature>
<evidence type="ECO:0000313" key="2">
    <source>
        <dbReference type="EMBL" id="RYQ82829.1"/>
    </source>
</evidence>
<dbReference type="AlphaFoldDB" id="A0A444WZH9"/>
<dbReference type="GO" id="GO:0010073">
    <property type="term" value="P:meristem maintenance"/>
    <property type="evidence" value="ECO:0007669"/>
    <property type="project" value="InterPro"/>
</dbReference>
<evidence type="ECO:0000313" key="3">
    <source>
        <dbReference type="Proteomes" id="UP000289738"/>
    </source>
</evidence>
<feature type="compositionally biased region" description="Low complexity" evidence="1">
    <location>
        <begin position="464"/>
        <end position="475"/>
    </location>
</feature>
<dbReference type="EMBL" id="SDMP01000020">
    <property type="protein sequence ID" value="RYQ82829.1"/>
    <property type="molecule type" value="Genomic_DNA"/>
</dbReference>
<organism evidence="2 3">
    <name type="scientific">Arachis hypogaea</name>
    <name type="common">Peanut</name>
    <dbReference type="NCBI Taxonomy" id="3818"/>
    <lineage>
        <taxon>Eukaryota</taxon>
        <taxon>Viridiplantae</taxon>
        <taxon>Streptophyta</taxon>
        <taxon>Embryophyta</taxon>
        <taxon>Tracheophyta</taxon>
        <taxon>Spermatophyta</taxon>
        <taxon>Magnoliopsida</taxon>
        <taxon>eudicotyledons</taxon>
        <taxon>Gunneridae</taxon>
        <taxon>Pentapetalae</taxon>
        <taxon>rosids</taxon>
        <taxon>fabids</taxon>
        <taxon>Fabales</taxon>
        <taxon>Fabaceae</taxon>
        <taxon>Papilionoideae</taxon>
        <taxon>50 kb inversion clade</taxon>
        <taxon>dalbergioids sensu lato</taxon>
        <taxon>Dalbergieae</taxon>
        <taxon>Pterocarpus clade</taxon>
        <taxon>Arachis</taxon>
    </lineage>
</organism>
<feature type="region of interest" description="Disordered" evidence="1">
    <location>
        <begin position="288"/>
        <end position="325"/>
    </location>
</feature>
<dbReference type="InterPro" id="IPR044824">
    <property type="entry name" value="MAIN-like"/>
</dbReference>
<dbReference type="PANTHER" id="PTHR46033">
    <property type="entry name" value="PROTEIN MAIN-LIKE 2"/>
    <property type="match status" value="1"/>
</dbReference>
<gene>
    <name evidence="2" type="ORF">Ahy_B10g101396</name>
</gene>
<dbReference type="PANTHER" id="PTHR46033:SF8">
    <property type="entry name" value="PROTEIN MAINTENANCE OF MERISTEMS-LIKE"/>
    <property type="match status" value="1"/>
</dbReference>
<keyword evidence="3" id="KW-1185">Reference proteome</keyword>